<dbReference type="EMBL" id="MNPJ01000010">
    <property type="protein sequence ID" value="OQS55395.1"/>
    <property type="molecule type" value="Genomic_DNA"/>
</dbReference>
<accession>A0A1W0E821</accession>
<dbReference type="AlphaFoldDB" id="A0A1W0E821"/>
<organism evidence="2 3">
    <name type="scientific">Ecytonucleospora hepatopenaei</name>
    <dbReference type="NCBI Taxonomy" id="646526"/>
    <lineage>
        <taxon>Eukaryota</taxon>
        <taxon>Fungi</taxon>
        <taxon>Fungi incertae sedis</taxon>
        <taxon>Microsporidia</taxon>
        <taxon>Enterocytozoonidae</taxon>
        <taxon>Ecytonucleospora</taxon>
    </lineage>
</organism>
<keyword evidence="3" id="KW-1185">Reference proteome</keyword>
<reference evidence="2 3" key="1">
    <citation type="journal article" date="2017" name="Environ. Microbiol.">
        <title>Decay of the glycolytic pathway and adaptation to intranuclear parasitism within Enterocytozoonidae microsporidia.</title>
        <authorList>
            <person name="Wiredu Boakye D."/>
            <person name="Jaroenlak P."/>
            <person name="Prachumwat A."/>
            <person name="Williams T.A."/>
            <person name="Bateman K.S."/>
            <person name="Itsathitphaisarn O."/>
            <person name="Sritunyalucksana K."/>
            <person name="Paszkiewicz K.H."/>
            <person name="Moore K.A."/>
            <person name="Stentiford G.D."/>
            <person name="Williams B.A."/>
        </authorList>
    </citation>
    <scope>NUCLEOTIDE SEQUENCE [LARGE SCALE GENOMIC DNA]</scope>
    <source>
        <strain evidence="2 3">TH1</strain>
    </source>
</reference>
<keyword evidence="1" id="KW-0812">Transmembrane</keyword>
<evidence type="ECO:0000313" key="3">
    <source>
        <dbReference type="Proteomes" id="UP000192758"/>
    </source>
</evidence>
<dbReference type="Proteomes" id="UP000192758">
    <property type="component" value="Unassembled WGS sequence"/>
</dbReference>
<dbReference type="VEuPathDB" id="MicrosporidiaDB:EHP00_1210"/>
<name>A0A1W0E821_9MICR</name>
<gene>
    <name evidence="2" type="ORF">EHP00_1210</name>
</gene>
<evidence type="ECO:0000313" key="2">
    <source>
        <dbReference type="EMBL" id="OQS55395.1"/>
    </source>
</evidence>
<protein>
    <submittedName>
        <fullName evidence="2">Uncharacterized protein</fullName>
    </submittedName>
</protein>
<keyword evidence="1" id="KW-0472">Membrane</keyword>
<feature type="transmembrane region" description="Helical" evidence="1">
    <location>
        <begin position="53"/>
        <end position="72"/>
    </location>
</feature>
<evidence type="ECO:0000256" key="1">
    <source>
        <dbReference type="SAM" id="Phobius"/>
    </source>
</evidence>
<sequence>METVEDTQKNNNETDEFEELNKRAVAQISEFQREDTNLWHFFFYKIKKGEEHWYLPQIIMTYILCLGFFYHVGERGYELCLKEIFIEDQMYIYVAIGTSKSYSDILEFKNSFYEEIGKMFEDMDKRTFETMIDISVNTCSRCIGIYQNFIGNFHKVSLEKIKTCLFIDGDVYYHCKTELK</sequence>
<proteinExistence type="predicted"/>
<keyword evidence="1" id="KW-1133">Transmembrane helix</keyword>
<comment type="caution">
    <text evidence="2">The sequence shown here is derived from an EMBL/GenBank/DDBJ whole genome shotgun (WGS) entry which is preliminary data.</text>
</comment>